<sequence length="113" mass="13033">MNLTQKKIILLVLLVPSVFFLAWKYKEPYGFFMFMNLSLGAFCIYESLNPNSLPLPKIYDALFLVFGLCCYAIVAWALFFESTFNPFVAIVILIALIAYVIYFLYTTKSKKVL</sequence>
<keyword evidence="1" id="KW-1133">Transmembrane helix</keyword>
<gene>
    <name evidence="2" type="ORF">MsAg5_06930</name>
</gene>
<feature type="transmembrane region" description="Helical" evidence="1">
    <location>
        <begin position="86"/>
        <end position="105"/>
    </location>
</feature>
<keyword evidence="1" id="KW-0812">Transmembrane</keyword>
<organism evidence="2 3">
    <name type="scientific">Methanolapillus africanus</name>
    <dbReference type="NCBI Taxonomy" id="3028297"/>
    <lineage>
        <taxon>Archaea</taxon>
        <taxon>Methanobacteriati</taxon>
        <taxon>Methanobacteriota</taxon>
        <taxon>Stenosarchaea group</taxon>
        <taxon>Methanomicrobia</taxon>
        <taxon>Methanosarcinales</taxon>
        <taxon>Methanosarcinaceae</taxon>
        <taxon>Methanolapillus</taxon>
    </lineage>
</organism>
<name>A0AAE4MHS0_9EURY</name>
<proteinExistence type="predicted"/>
<dbReference type="Proteomes" id="UP001271789">
    <property type="component" value="Unassembled WGS sequence"/>
</dbReference>
<keyword evidence="1" id="KW-0472">Membrane</keyword>
<evidence type="ECO:0000313" key="3">
    <source>
        <dbReference type="Proteomes" id="UP001271789"/>
    </source>
</evidence>
<dbReference type="EMBL" id="JAWDKD010000013">
    <property type="protein sequence ID" value="MDV0446835.1"/>
    <property type="molecule type" value="Genomic_DNA"/>
</dbReference>
<comment type="caution">
    <text evidence="2">The sequence shown here is derived from an EMBL/GenBank/DDBJ whole genome shotgun (WGS) entry which is preliminary data.</text>
</comment>
<feature type="transmembrane region" description="Helical" evidence="1">
    <location>
        <begin position="60"/>
        <end position="80"/>
    </location>
</feature>
<feature type="transmembrane region" description="Helical" evidence="1">
    <location>
        <begin position="7"/>
        <end position="23"/>
    </location>
</feature>
<protein>
    <submittedName>
        <fullName evidence="2">Uncharacterized protein</fullName>
    </submittedName>
</protein>
<evidence type="ECO:0000256" key="1">
    <source>
        <dbReference type="SAM" id="Phobius"/>
    </source>
</evidence>
<keyword evidence="3" id="KW-1185">Reference proteome</keyword>
<reference evidence="2" key="1">
    <citation type="submission" date="2023-06" db="EMBL/GenBank/DDBJ databases">
        <title>Genome sequence of Methanosarcinaceae archaeon Ag5.</title>
        <authorList>
            <person name="Protasov E."/>
            <person name="Platt K."/>
            <person name="Poehlein A."/>
            <person name="Daniel R."/>
            <person name="Brune A."/>
        </authorList>
    </citation>
    <scope>NUCLEOTIDE SEQUENCE</scope>
    <source>
        <strain evidence="2">Ag5</strain>
    </source>
</reference>
<dbReference type="RefSeq" id="WP_338099247.1">
    <property type="nucleotide sequence ID" value="NZ_JAWDKD010000013.1"/>
</dbReference>
<accession>A0AAE4MHS0</accession>
<dbReference type="AlphaFoldDB" id="A0AAE4MHS0"/>
<evidence type="ECO:0000313" key="2">
    <source>
        <dbReference type="EMBL" id="MDV0446835.1"/>
    </source>
</evidence>